<dbReference type="EMBL" id="JPLY01000004">
    <property type="protein sequence ID" value="KFC21022.1"/>
    <property type="molecule type" value="Genomic_DNA"/>
</dbReference>
<dbReference type="STRING" id="421072.SAMN04488097_0370"/>
<evidence type="ECO:0000313" key="2">
    <source>
        <dbReference type="Proteomes" id="UP000028623"/>
    </source>
</evidence>
<keyword evidence="2" id="KW-1185">Reference proteome</keyword>
<reference evidence="1 2" key="1">
    <citation type="submission" date="2014-07" db="EMBL/GenBank/DDBJ databases">
        <title>Epilithonimonas lactis LMG 22401 Genome.</title>
        <authorList>
            <person name="Pipes S.E."/>
            <person name="Stropko S.J."/>
        </authorList>
    </citation>
    <scope>NUCLEOTIDE SEQUENCE [LARGE SCALE GENOMIC DNA]</scope>
    <source>
        <strain evidence="1 2">LMG 24401</strain>
    </source>
</reference>
<comment type="caution">
    <text evidence="1">The sequence shown here is derived from an EMBL/GenBank/DDBJ whole genome shotgun (WGS) entry which is preliminary data.</text>
</comment>
<gene>
    <name evidence="1" type="ORF">IO89_12405</name>
</gene>
<protein>
    <submittedName>
        <fullName evidence="1">Uncharacterized protein</fullName>
    </submittedName>
</protein>
<evidence type="ECO:0000313" key="1">
    <source>
        <dbReference type="EMBL" id="KFC21022.1"/>
    </source>
</evidence>
<name>A0A085BEX7_9FLAO</name>
<dbReference type="Proteomes" id="UP000028623">
    <property type="component" value="Unassembled WGS sequence"/>
</dbReference>
<sequence>MFVNSLTLQCTGIAEMNFQGDLMNDKSIGKWYVNGDTLLIKYDSIKQRYNGDVRYKIVGNKLKNLPVSRAQYKKLIDSLKILGYGDTIKKLKVLKSYRNFSKASGQVMTDHRGTIKRQYLKLTKTTICK</sequence>
<dbReference type="AlphaFoldDB" id="A0A085BEX7"/>
<proteinExistence type="predicted"/>
<organism evidence="1 2">
    <name type="scientific">Epilithonimonas lactis</name>
    <dbReference type="NCBI Taxonomy" id="421072"/>
    <lineage>
        <taxon>Bacteria</taxon>
        <taxon>Pseudomonadati</taxon>
        <taxon>Bacteroidota</taxon>
        <taxon>Flavobacteriia</taxon>
        <taxon>Flavobacteriales</taxon>
        <taxon>Weeksellaceae</taxon>
        <taxon>Chryseobacterium group</taxon>
        <taxon>Epilithonimonas</taxon>
    </lineage>
</organism>
<accession>A0A085BEX7</accession>